<dbReference type="eggNOG" id="COG1142">
    <property type="taxonomic scope" value="Bacteria"/>
</dbReference>
<feature type="domain" description="4Fe-4S ferredoxin-type" evidence="5">
    <location>
        <begin position="8"/>
        <end position="38"/>
    </location>
</feature>
<keyword evidence="4" id="KW-0411">Iron-sulfur</keyword>
<dbReference type="RefSeq" id="WP_049684819.1">
    <property type="nucleotide sequence ID" value="NZ_CP009170.1"/>
</dbReference>
<evidence type="ECO:0000256" key="2">
    <source>
        <dbReference type="ARBA" id="ARBA00022723"/>
    </source>
</evidence>
<dbReference type="InterPro" id="IPR017900">
    <property type="entry name" value="4Fe4S_Fe_S_CS"/>
</dbReference>
<evidence type="ECO:0000256" key="3">
    <source>
        <dbReference type="ARBA" id="ARBA00023004"/>
    </source>
</evidence>
<dbReference type="Pfam" id="PF13247">
    <property type="entry name" value="Fer4_11"/>
    <property type="match status" value="1"/>
</dbReference>
<protein>
    <submittedName>
        <fullName evidence="6">Fe-S-cluster-containing hydrogenase component 1</fullName>
    </submittedName>
</protein>
<evidence type="ECO:0000256" key="4">
    <source>
        <dbReference type="ARBA" id="ARBA00023014"/>
    </source>
</evidence>
<dbReference type="AlphaFoldDB" id="A0A097AQC8"/>
<dbReference type="OrthoDB" id="1722024at2"/>
<dbReference type="PANTHER" id="PTHR43177:SF3">
    <property type="entry name" value="PROTEIN NRFC HOMOLOG"/>
    <property type="match status" value="1"/>
</dbReference>
<dbReference type="KEGG" id="tki:TKV_c08090"/>
<dbReference type="PROSITE" id="PS51379">
    <property type="entry name" value="4FE4S_FER_2"/>
    <property type="match status" value="3"/>
</dbReference>
<dbReference type="EMBL" id="CP009170">
    <property type="protein sequence ID" value="AIS51992.1"/>
    <property type="molecule type" value="Genomic_DNA"/>
</dbReference>
<keyword evidence="7" id="KW-1185">Reference proteome</keyword>
<keyword evidence="3" id="KW-0408">Iron</keyword>
<feature type="domain" description="4Fe-4S ferredoxin-type" evidence="5">
    <location>
        <begin position="61"/>
        <end position="92"/>
    </location>
</feature>
<evidence type="ECO:0000256" key="1">
    <source>
        <dbReference type="ARBA" id="ARBA00022485"/>
    </source>
</evidence>
<dbReference type="SUPFAM" id="SSF54862">
    <property type="entry name" value="4Fe-4S ferredoxins"/>
    <property type="match status" value="1"/>
</dbReference>
<dbReference type="InterPro" id="IPR050954">
    <property type="entry name" value="ET_IronSulfur_Cluster-Binding"/>
</dbReference>
<dbReference type="PANTHER" id="PTHR43177">
    <property type="entry name" value="PROTEIN NRFC"/>
    <property type="match status" value="1"/>
</dbReference>
<reference evidence="7" key="1">
    <citation type="journal article" date="2015" name="Genome Announc.">
        <title>Whole-Genome Sequences of 80 Environmental and Clinical Isolates of Burkholderia pseudomallei.</title>
        <authorList>
            <person name="Johnson S.L."/>
            <person name="Baker A.L."/>
            <person name="Chain P.S."/>
            <person name="Currie B.J."/>
            <person name="Daligault H.E."/>
            <person name="Davenport K.W."/>
            <person name="Davis C.B."/>
            <person name="Inglis T.J."/>
            <person name="Kaestli M."/>
            <person name="Koren S."/>
            <person name="Mayo M."/>
            <person name="Merritt A.J."/>
            <person name="Price E.P."/>
            <person name="Sarovich D.S."/>
            <person name="Warner J."/>
            <person name="Rosovitz M.J."/>
        </authorList>
    </citation>
    <scope>NUCLEOTIDE SEQUENCE [LARGE SCALE GENOMIC DNA]</scope>
    <source>
        <strain evidence="7">DSM 2030</strain>
    </source>
</reference>
<sequence length="177" mass="19247">MDVKSGTKYIFADIKKCLGCRCCEQACADANGNRPYWELLGSGIPLSPNINILYIFLQDKNYPVMAQAVCRQCEDAPCVKICPVKAISVNPDGIKVIDKQRCIGCHSCSIVCPFGAVYIPDKHAVATKCTLCIERKGAEGQPACVEACPNGALQLVDTKEIGREKVKKIVSDTFSNK</sequence>
<dbReference type="GO" id="GO:0051539">
    <property type="term" value="F:4 iron, 4 sulfur cluster binding"/>
    <property type="evidence" value="ECO:0007669"/>
    <property type="project" value="UniProtKB-KW"/>
</dbReference>
<dbReference type="STRING" id="2325.TKV_c08090"/>
<dbReference type="CDD" id="cd10554">
    <property type="entry name" value="HycB_like"/>
    <property type="match status" value="1"/>
</dbReference>
<dbReference type="InterPro" id="IPR017896">
    <property type="entry name" value="4Fe4S_Fe-S-bd"/>
</dbReference>
<dbReference type="Proteomes" id="UP000029669">
    <property type="component" value="Chromosome"/>
</dbReference>
<gene>
    <name evidence="6" type="ORF">TKV_c08090</name>
</gene>
<keyword evidence="2" id="KW-0479">Metal-binding</keyword>
<dbReference type="HOGENOM" id="CLU_043374_3_3_9"/>
<dbReference type="GO" id="GO:0046872">
    <property type="term" value="F:metal ion binding"/>
    <property type="evidence" value="ECO:0007669"/>
    <property type="project" value="UniProtKB-KW"/>
</dbReference>
<accession>A0A097AQC8</accession>
<evidence type="ECO:0000313" key="6">
    <source>
        <dbReference type="EMBL" id="AIS51992.1"/>
    </source>
</evidence>
<feature type="domain" description="4Fe-4S ferredoxin-type" evidence="5">
    <location>
        <begin position="93"/>
        <end position="122"/>
    </location>
</feature>
<organism evidence="6 7">
    <name type="scientific">Thermoanaerobacter kivui</name>
    <name type="common">Acetogenium kivui</name>
    <dbReference type="NCBI Taxonomy" id="2325"/>
    <lineage>
        <taxon>Bacteria</taxon>
        <taxon>Bacillati</taxon>
        <taxon>Bacillota</taxon>
        <taxon>Clostridia</taxon>
        <taxon>Thermoanaerobacterales</taxon>
        <taxon>Thermoanaerobacteraceae</taxon>
        <taxon>Thermoanaerobacter</taxon>
    </lineage>
</organism>
<dbReference type="Gene3D" id="3.30.70.20">
    <property type="match status" value="2"/>
</dbReference>
<name>A0A097AQC8_THEKI</name>
<dbReference type="PROSITE" id="PS00198">
    <property type="entry name" value="4FE4S_FER_1"/>
    <property type="match status" value="1"/>
</dbReference>
<keyword evidence="1" id="KW-0004">4Fe-4S</keyword>
<proteinExistence type="predicted"/>
<evidence type="ECO:0000259" key="5">
    <source>
        <dbReference type="PROSITE" id="PS51379"/>
    </source>
</evidence>
<evidence type="ECO:0000313" key="7">
    <source>
        <dbReference type="Proteomes" id="UP000029669"/>
    </source>
</evidence>